<dbReference type="PROSITE" id="PS51093">
    <property type="entry name" value="PTS_EIIA_TYPE_1"/>
    <property type="match status" value="1"/>
</dbReference>
<evidence type="ECO:0000256" key="3">
    <source>
        <dbReference type="ARBA" id="ARBA00022553"/>
    </source>
</evidence>
<feature type="transmembrane region" description="Helical" evidence="6">
    <location>
        <begin position="187"/>
        <end position="208"/>
    </location>
</feature>
<dbReference type="RefSeq" id="WP_057706126.1">
    <property type="nucleotide sequence ID" value="NZ_JQCL01000055.1"/>
</dbReference>
<keyword evidence="4" id="KW-0762">Sugar transport</keyword>
<dbReference type="InterPro" id="IPR011055">
    <property type="entry name" value="Dup_hybrid_motif"/>
</dbReference>
<evidence type="ECO:0000256" key="2">
    <source>
        <dbReference type="ARBA" id="ARBA00022448"/>
    </source>
</evidence>
<evidence type="ECO:0000256" key="5">
    <source>
        <dbReference type="ARBA" id="ARBA00022679"/>
    </source>
</evidence>
<feature type="transmembrane region" description="Helical" evidence="6">
    <location>
        <begin position="89"/>
        <end position="108"/>
    </location>
</feature>
<feature type="transmembrane region" description="Helical" evidence="6">
    <location>
        <begin position="376"/>
        <end position="405"/>
    </location>
</feature>
<evidence type="ECO:0000313" key="8">
    <source>
        <dbReference type="EMBL" id="KRO11577.1"/>
    </source>
</evidence>
<dbReference type="PANTHER" id="PTHR11328">
    <property type="entry name" value="MAJOR FACILITATOR SUPERFAMILY DOMAIN-CONTAINING PROTEIN"/>
    <property type="match status" value="1"/>
</dbReference>
<dbReference type="AlphaFoldDB" id="A0A0R2MD10"/>
<name>A0A0R2MD10_9LACO</name>
<dbReference type="InterPro" id="IPR001127">
    <property type="entry name" value="PTS_EIIA_1_perm"/>
</dbReference>
<feature type="transmembrane region" description="Helical" evidence="6">
    <location>
        <begin position="417"/>
        <end position="439"/>
    </location>
</feature>
<evidence type="ECO:0000313" key="9">
    <source>
        <dbReference type="Proteomes" id="UP000051783"/>
    </source>
</evidence>
<feature type="transmembrane region" description="Helical" evidence="6">
    <location>
        <begin position="240"/>
        <end position="266"/>
    </location>
</feature>
<dbReference type="CDD" id="cd17332">
    <property type="entry name" value="MFS_MelB_like"/>
    <property type="match status" value="1"/>
</dbReference>
<keyword evidence="6" id="KW-0812">Transmembrane</keyword>
<feature type="transmembrane region" description="Helical" evidence="6">
    <location>
        <begin position="18"/>
        <end position="40"/>
    </location>
</feature>
<sequence>MERVNPNLSKLKLKRSELIIYGMGDFASNLCWTFIGGYLTVFYTDIVGIAPLLTSILIMLARIFDGIWDPVFGGIAERTRTSLGRFRPYIIYGAPFLALFSVLSFTKFGSGRLAIILAFVMYFICGLLFTVVNLSYGSLATVMTTDQDDLAQLSSYRMIGTNLSSVLITAVTPILLSYFSVGKEPDARGYFLTAVVFALIAVPMFWLVGNKCHENVRPVESETKVSFRTTFKIILKNRPLMLLFCIMFIGMLAMFGRIGTLVYYVMYDLKRFDLIAVFMTLPSVGGIIGIYFTKGLVTKVGRKVMCRIGYLGCGISLILMFIIGQVTQFKSITMLIIFDFIYGLFNFVMPIPMAMVADAINYGESKFGVRADGTSYAIVSLSVKLGSAFGASLGLAIMSAVGYIANQQQSPLAQFGINGVVNLVYGALWLLCLIPLSFYPLTEKRNNEIGLALNKQREMIDLTENNLSKQSHVSQFRDKSSYSDRVESIHAMVAGEVTRLKNIRDPQSGQPVLGTGFAILPVNGEIVSPAEGKIINVFFDGHALGIRTMNGTEILIHLGVNTFQLGGAPFKILTTEGESVSVGQKIAEVDLTMLREANCGTAIFAIITKCPSGDIFDMNDVKNARPEQVVGGVFTKK</sequence>
<dbReference type="Gene3D" id="2.70.70.10">
    <property type="entry name" value="Glucose Permease (Domain IIA)"/>
    <property type="match status" value="1"/>
</dbReference>
<comment type="similarity">
    <text evidence="1">In the N-terminal section; belongs to the sodium:galactoside symporter (TC 2.A.2) family.</text>
</comment>
<proteinExistence type="inferred from homology"/>
<feature type="transmembrane region" description="Helical" evidence="6">
    <location>
        <begin position="114"/>
        <end position="139"/>
    </location>
</feature>
<evidence type="ECO:0000256" key="4">
    <source>
        <dbReference type="ARBA" id="ARBA00022597"/>
    </source>
</evidence>
<dbReference type="InterPro" id="IPR039672">
    <property type="entry name" value="MFS_2"/>
</dbReference>
<feature type="transmembrane region" description="Helical" evidence="6">
    <location>
        <begin position="332"/>
        <end position="355"/>
    </location>
</feature>
<feature type="transmembrane region" description="Helical" evidence="6">
    <location>
        <begin position="304"/>
        <end position="326"/>
    </location>
</feature>
<feature type="transmembrane region" description="Helical" evidence="6">
    <location>
        <begin position="159"/>
        <end position="181"/>
    </location>
</feature>
<dbReference type="GO" id="GO:0015293">
    <property type="term" value="F:symporter activity"/>
    <property type="evidence" value="ECO:0007669"/>
    <property type="project" value="InterPro"/>
</dbReference>
<dbReference type="GO" id="GO:0005886">
    <property type="term" value="C:plasma membrane"/>
    <property type="evidence" value="ECO:0007669"/>
    <property type="project" value="TreeGrafter"/>
</dbReference>
<evidence type="ECO:0000256" key="6">
    <source>
        <dbReference type="SAM" id="Phobius"/>
    </source>
</evidence>
<dbReference type="OrthoDB" id="9764596at2"/>
<dbReference type="SUPFAM" id="SSF103473">
    <property type="entry name" value="MFS general substrate transporter"/>
    <property type="match status" value="1"/>
</dbReference>
<dbReference type="PANTHER" id="PTHR11328:SF24">
    <property type="entry name" value="MAJOR FACILITATOR SUPERFAMILY (MFS) PROFILE DOMAIN-CONTAINING PROTEIN"/>
    <property type="match status" value="1"/>
</dbReference>
<reference evidence="8 9" key="1">
    <citation type="journal article" date="2015" name="Genome Announc.">
        <title>Expanding the biotechnology potential of lactobacilli through comparative genomics of 213 strains and associated genera.</title>
        <authorList>
            <person name="Sun Z."/>
            <person name="Harris H.M."/>
            <person name="McCann A."/>
            <person name="Guo C."/>
            <person name="Argimon S."/>
            <person name="Zhang W."/>
            <person name="Yang X."/>
            <person name="Jeffery I.B."/>
            <person name="Cooney J.C."/>
            <person name="Kagawa T.F."/>
            <person name="Liu W."/>
            <person name="Song Y."/>
            <person name="Salvetti E."/>
            <person name="Wrobel A."/>
            <person name="Rasinkangas P."/>
            <person name="Parkhill J."/>
            <person name="Rea M.C."/>
            <person name="O'Sullivan O."/>
            <person name="Ritari J."/>
            <person name="Douillard F.P."/>
            <person name="Paul Ross R."/>
            <person name="Yang R."/>
            <person name="Briner A.E."/>
            <person name="Felis G.E."/>
            <person name="de Vos W.M."/>
            <person name="Barrangou R."/>
            <person name="Klaenhammer T.R."/>
            <person name="Caufield P.W."/>
            <person name="Cui Y."/>
            <person name="Zhang H."/>
            <person name="O'Toole P.W."/>
        </authorList>
    </citation>
    <scope>NUCLEOTIDE SEQUENCE [LARGE SCALE GENOMIC DNA]</scope>
    <source>
        <strain evidence="8 9">LMG 26013</strain>
    </source>
</reference>
<keyword evidence="6" id="KW-1133">Transmembrane helix</keyword>
<dbReference type="GO" id="GO:0009401">
    <property type="term" value="P:phosphoenolpyruvate-dependent sugar phosphotransferase system"/>
    <property type="evidence" value="ECO:0007669"/>
    <property type="project" value="InterPro"/>
</dbReference>
<accession>A0A0R2MD10</accession>
<dbReference type="InterPro" id="IPR001927">
    <property type="entry name" value="Na/Gal_symport"/>
</dbReference>
<keyword evidence="6" id="KW-0472">Membrane</keyword>
<organism evidence="8 9">
    <name type="scientific">Lactiplantibacillus xiangfangensis</name>
    <dbReference type="NCBI Taxonomy" id="942150"/>
    <lineage>
        <taxon>Bacteria</taxon>
        <taxon>Bacillati</taxon>
        <taxon>Bacillota</taxon>
        <taxon>Bacilli</taxon>
        <taxon>Lactobacillales</taxon>
        <taxon>Lactobacillaceae</taxon>
        <taxon>Lactiplantibacillus</taxon>
    </lineage>
</organism>
<keyword evidence="3" id="KW-0597">Phosphoprotein</keyword>
<keyword evidence="9" id="KW-1185">Reference proteome</keyword>
<feature type="transmembrane region" description="Helical" evidence="6">
    <location>
        <begin position="46"/>
        <end position="68"/>
    </location>
</feature>
<dbReference type="Pfam" id="PF00358">
    <property type="entry name" value="PTS_EIIA_1"/>
    <property type="match status" value="1"/>
</dbReference>
<dbReference type="Proteomes" id="UP000051783">
    <property type="component" value="Unassembled WGS sequence"/>
</dbReference>
<keyword evidence="5" id="KW-0808">Transferase</keyword>
<feature type="transmembrane region" description="Helical" evidence="6">
    <location>
        <begin position="272"/>
        <end position="292"/>
    </location>
</feature>
<dbReference type="EMBL" id="JQCL01000055">
    <property type="protein sequence ID" value="KRO11577.1"/>
    <property type="molecule type" value="Genomic_DNA"/>
</dbReference>
<dbReference type="Gene3D" id="1.20.1250.20">
    <property type="entry name" value="MFS general substrate transporter like domains"/>
    <property type="match status" value="2"/>
</dbReference>
<dbReference type="NCBIfam" id="TIGR00830">
    <property type="entry name" value="PTBA"/>
    <property type="match status" value="1"/>
</dbReference>
<protein>
    <submittedName>
        <fullName evidence="8">Xylose-proton symporter</fullName>
    </submittedName>
</protein>
<gene>
    <name evidence="8" type="ORF">IV64_GL002406</name>
</gene>
<evidence type="ECO:0000256" key="1">
    <source>
        <dbReference type="ARBA" id="ARBA00007724"/>
    </source>
</evidence>
<dbReference type="STRING" id="942150.IV64_GL002406"/>
<dbReference type="PATRIC" id="fig|942150.3.peg.2513"/>
<dbReference type="SUPFAM" id="SSF51261">
    <property type="entry name" value="Duplicated hybrid motif"/>
    <property type="match status" value="1"/>
</dbReference>
<comment type="caution">
    <text evidence="8">The sequence shown here is derived from an EMBL/GenBank/DDBJ whole genome shotgun (WGS) entry which is preliminary data.</text>
</comment>
<evidence type="ECO:0000259" key="7">
    <source>
        <dbReference type="PROSITE" id="PS51093"/>
    </source>
</evidence>
<dbReference type="InterPro" id="IPR036259">
    <property type="entry name" value="MFS_trans_sf"/>
</dbReference>
<dbReference type="Pfam" id="PF13347">
    <property type="entry name" value="MFS_2"/>
    <property type="match status" value="1"/>
</dbReference>
<keyword evidence="2" id="KW-0813">Transport</keyword>
<feature type="domain" description="PTS EIIA type-1" evidence="7">
    <location>
        <begin position="505"/>
        <end position="609"/>
    </location>
</feature>
<dbReference type="NCBIfam" id="TIGR00792">
    <property type="entry name" value="gph"/>
    <property type="match status" value="1"/>
</dbReference>
<dbReference type="GO" id="GO:0006814">
    <property type="term" value="P:sodium ion transport"/>
    <property type="evidence" value="ECO:0007669"/>
    <property type="project" value="InterPro"/>
</dbReference>
<dbReference type="GO" id="GO:0016740">
    <property type="term" value="F:transferase activity"/>
    <property type="evidence" value="ECO:0007669"/>
    <property type="project" value="UniProtKB-KW"/>
</dbReference>